<comment type="cofactor">
    <cofactor evidence="1 6">
        <name>Zn(2+)</name>
        <dbReference type="ChEBI" id="CHEBI:29105"/>
    </cofactor>
</comment>
<dbReference type="CDD" id="cd08278">
    <property type="entry name" value="benzyl_alcohol_DH"/>
    <property type="match status" value="1"/>
</dbReference>
<dbReference type="SMART" id="SM00829">
    <property type="entry name" value="PKS_ER"/>
    <property type="match status" value="1"/>
</dbReference>
<keyword evidence="4 6" id="KW-0862">Zinc</keyword>
<dbReference type="SUPFAM" id="SSF51735">
    <property type="entry name" value="NAD(P)-binding Rossmann-fold domains"/>
    <property type="match status" value="1"/>
</dbReference>
<dbReference type="InterPro" id="IPR020843">
    <property type="entry name" value="ER"/>
</dbReference>
<dbReference type="PANTHER" id="PTHR43350">
    <property type="entry name" value="NAD-DEPENDENT ALCOHOL DEHYDROGENASE"/>
    <property type="match status" value="1"/>
</dbReference>
<evidence type="ECO:0000259" key="7">
    <source>
        <dbReference type="SMART" id="SM00829"/>
    </source>
</evidence>
<evidence type="ECO:0000256" key="4">
    <source>
        <dbReference type="ARBA" id="ARBA00022833"/>
    </source>
</evidence>
<name>A0A560JKN3_9PROT</name>
<protein>
    <submittedName>
        <fullName evidence="8">Aryl-alcohol dehydrogenase</fullName>
    </submittedName>
</protein>
<dbReference type="AlphaFoldDB" id="A0A560JKN3"/>
<dbReference type="InterPro" id="IPR011032">
    <property type="entry name" value="GroES-like_sf"/>
</dbReference>
<gene>
    <name evidence="8" type="ORF">FBZ87_1067</name>
</gene>
<proteinExistence type="inferred from homology"/>
<dbReference type="Gene3D" id="3.90.180.10">
    <property type="entry name" value="Medium-chain alcohol dehydrogenases, catalytic domain"/>
    <property type="match status" value="1"/>
</dbReference>
<dbReference type="EMBL" id="VITV01000006">
    <property type="protein sequence ID" value="TWB71763.1"/>
    <property type="molecule type" value="Genomic_DNA"/>
</dbReference>
<dbReference type="FunFam" id="3.40.50.720:FF:000003">
    <property type="entry name" value="S-(hydroxymethyl)glutathione dehydrogenase"/>
    <property type="match status" value="1"/>
</dbReference>
<dbReference type="RefSeq" id="WP_145611801.1">
    <property type="nucleotide sequence ID" value="NZ_VITV01000006.1"/>
</dbReference>
<dbReference type="InterPro" id="IPR002328">
    <property type="entry name" value="ADH_Zn_CS"/>
</dbReference>
<feature type="domain" description="Enoyl reductase (ER)" evidence="7">
    <location>
        <begin position="10"/>
        <end position="368"/>
    </location>
</feature>
<dbReference type="Pfam" id="PF08240">
    <property type="entry name" value="ADH_N"/>
    <property type="match status" value="1"/>
</dbReference>
<dbReference type="PANTHER" id="PTHR43350:SF17">
    <property type="entry name" value="NAD-DEPENDENT ALCOHOL DEHYDROGENASE"/>
    <property type="match status" value="1"/>
</dbReference>
<comment type="similarity">
    <text evidence="2 6">Belongs to the zinc-containing alcohol dehydrogenase family.</text>
</comment>
<comment type="caution">
    <text evidence="8">The sequence shown here is derived from an EMBL/GenBank/DDBJ whole genome shotgun (WGS) entry which is preliminary data.</text>
</comment>
<dbReference type="GO" id="GO:0016616">
    <property type="term" value="F:oxidoreductase activity, acting on the CH-OH group of donors, NAD or NADP as acceptor"/>
    <property type="evidence" value="ECO:0007669"/>
    <property type="project" value="UniProtKB-ARBA"/>
</dbReference>
<keyword evidence="3 6" id="KW-0479">Metal-binding</keyword>
<evidence type="ECO:0000313" key="9">
    <source>
        <dbReference type="Proteomes" id="UP000320516"/>
    </source>
</evidence>
<evidence type="ECO:0000256" key="6">
    <source>
        <dbReference type="RuleBase" id="RU361277"/>
    </source>
</evidence>
<accession>A0A560JKN3</accession>
<evidence type="ECO:0000256" key="5">
    <source>
        <dbReference type="ARBA" id="ARBA00023002"/>
    </source>
</evidence>
<sequence length="373" mass="38599">MQITAAVAHGVKAPLTLETVEIEDPRPDEVLVRVVATGVCHTDMAMRDQELPVPPPAVLGHEGAGIVVRVGAGVTRVAPGDRVVMSFNSCGACPSCHDHIPAYCHDFFGRNFSGRRADGSSGLSWPGPGEGRVLGGNVFGQSSFATHALCPERNVVKVPATAPLEILGPLGCGVLTGAGAVMNALRVARGQSLAVFGTGAVGLSAVMAARVMGAASIIAIDLVEARLDLARELGATHVFNPGRTSVVDGIMALTGGMGVDYALDTTARLAVVGDAVRCLAPRGVCGLVGAMPFGQILPVDGGHLMSGGRSVRGIVEGDADPHQFIPALIDLYLAGQFPFDRLITFYPLAEINQAIHDAEAGRTVKPVLRMPGW</sequence>
<dbReference type="GO" id="GO:0008270">
    <property type="term" value="F:zinc ion binding"/>
    <property type="evidence" value="ECO:0007669"/>
    <property type="project" value="InterPro"/>
</dbReference>
<dbReference type="SUPFAM" id="SSF50129">
    <property type="entry name" value="GroES-like"/>
    <property type="match status" value="1"/>
</dbReference>
<evidence type="ECO:0000256" key="1">
    <source>
        <dbReference type="ARBA" id="ARBA00001947"/>
    </source>
</evidence>
<evidence type="ECO:0000256" key="3">
    <source>
        <dbReference type="ARBA" id="ARBA00022723"/>
    </source>
</evidence>
<dbReference type="InterPro" id="IPR036291">
    <property type="entry name" value="NAD(P)-bd_dom_sf"/>
</dbReference>
<dbReference type="Pfam" id="PF00107">
    <property type="entry name" value="ADH_zinc_N"/>
    <property type="match status" value="1"/>
</dbReference>
<dbReference type="PROSITE" id="PS00059">
    <property type="entry name" value="ADH_ZINC"/>
    <property type="match status" value="1"/>
</dbReference>
<dbReference type="Proteomes" id="UP000320516">
    <property type="component" value="Unassembled WGS sequence"/>
</dbReference>
<dbReference type="Gene3D" id="3.40.50.720">
    <property type="entry name" value="NAD(P)-binding Rossmann-like Domain"/>
    <property type="match status" value="1"/>
</dbReference>
<keyword evidence="5" id="KW-0560">Oxidoreductase</keyword>
<evidence type="ECO:0000313" key="8">
    <source>
        <dbReference type="EMBL" id="TWB71763.1"/>
    </source>
</evidence>
<reference evidence="8 9" key="1">
    <citation type="submission" date="2019-06" db="EMBL/GenBank/DDBJ databases">
        <title>Genomic Encyclopedia of Type Strains, Phase IV (KMG-V): Genome sequencing to study the core and pangenomes of soil and plant-associated prokaryotes.</title>
        <authorList>
            <person name="Whitman W."/>
        </authorList>
    </citation>
    <scope>NUCLEOTIDE SEQUENCE [LARGE SCALE GENOMIC DNA]</scope>
    <source>
        <strain evidence="8 9">BR 12005</strain>
    </source>
</reference>
<organism evidence="8 9">
    <name type="scientific">Nitrospirillum amazonense</name>
    <dbReference type="NCBI Taxonomy" id="28077"/>
    <lineage>
        <taxon>Bacteria</taxon>
        <taxon>Pseudomonadati</taxon>
        <taxon>Pseudomonadota</taxon>
        <taxon>Alphaproteobacteria</taxon>
        <taxon>Rhodospirillales</taxon>
        <taxon>Azospirillaceae</taxon>
        <taxon>Nitrospirillum</taxon>
    </lineage>
</organism>
<dbReference type="InterPro" id="IPR013154">
    <property type="entry name" value="ADH-like_N"/>
</dbReference>
<evidence type="ECO:0000256" key="2">
    <source>
        <dbReference type="ARBA" id="ARBA00008072"/>
    </source>
</evidence>
<dbReference type="InterPro" id="IPR013149">
    <property type="entry name" value="ADH-like_C"/>
</dbReference>